<evidence type="ECO:0008006" key="3">
    <source>
        <dbReference type="Google" id="ProtNLM"/>
    </source>
</evidence>
<organism evidence="1 2">
    <name type="scientific">Candidatus Magasanikbacteria bacterium CG11_big_fil_rev_8_21_14_0_20_39_34</name>
    <dbReference type="NCBI Taxonomy" id="1974653"/>
    <lineage>
        <taxon>Bacteria</taxon>
        <taxon>Candidatus Magasanikiibacteriota</taxon>
    </lineage>
</organism>
<sequence>MKEKELKKYLNKSFSMKPIPSETTQSLHESTLRLIDHFMNLQIDGKKIQCPYFLNKATKVRAALGVLIGKGTPEDIEEEAKIISLKHHLDLASIPQEKLKEFLVDNNLGIDCSGLAYHILHQEVRATKAKPLKLFYPHAKSFFRKILVRLRPAENCSVETLVSDMNTKVVQLSQVTPGDMIILLGTGKDHDLNHILVIHAIEYNPLSPVIIHYTHALQWKRDGKYGGGVRKGHIEITDHNTSLLEQTWTENEKTGEENETFWRAKTAQRCEIRRLHAL</sequence>
<evidence type="ECO:0000313" key="2">
    <source>
        <dbReference type="Proteomes" id="UP000229600"/>
    </source>
</evidence>
<dbReference type="EMBL" id="PCWN01000007">
    <property type="protein sequence ID" value="PIR03998.1"/>
    <property type="molecule type" value="Genomic_DNA"/>
</dbReference>
<proteinExistence type="predicted"/>
<evidence type="ECO:0000313" key="1">
    <source>
        <dbReference type="EMBL" id="PIR03998.1"/>
    </source>
</evidence>
<dbReference type="Proteomes" id="UP000229600">
    <property type="component" value="Unassembled WGS sequence"/>
</dbReference>
<protein>
    <recommendedName>
        <fullName evidence="3">NlpC/P60 domain-containing protein</fullName>
    </recommendedName>
</protein>
<comment type="caution">
    <text evidence="1">The sequence shown here is derived from an EMBL/GenBank/DDBJ whole genome shotgun (WGS) entry which is preliminary data.</text>
</comment>
<name>A0A2H0N540_9BACT</name>
<dbReference type="AlphaFoldDB" id="A0A2H0N540"/>
<reference evidence="1 2" key="1">
    <citation type="submission" date="2017-09" db="EMBL/GenBank/DDBJ databases">
        <title>Depth-based differentiation of microbial function through sediment-hosted aquifers and enrichment of novel symbionts in the deep terrestrial subsurface.</title>
        <authorList>
            <person name="Probst A.J."/>
            <person name="Ladd B."/>
            <person name="Jarett J.K."/>
            <person name="Geller-Mcgrath D.E."/>
            <person name="Sieber C.M."/>
            <person name="Emerson J.B."/>
            <person name="Anantharaman K."/>
            <person name="Thomas B.C."/>
            <person name="Malmstrom R."/>
            <person name="Stieglmeier M."/>
            <person name="Klingl A."/>
            <person name="Woyke T."/>
            <person name="Ryan C.M."/>
            <person name="Banfield J.F."/>
        </authorList>
    </citation>
    <scope>NUCLEOTIDE SEQUENCE [LARGE SCALE GENOMIC DNA]</scope>
    <source>
        <strain evidence="1">CG11_big_fil_rev_8_21_14_0_20_39_34</strain>
    </source>
</reference>
<gene>
    <name evidence="1" type="ORF">COV59_02330</name>
</gene>
<accession>A0A2H0N540</accession>